<evidence type="ECO:0000313" key="3">
    <source>
        <dbReference type="Proteomes" id="UP000769528"/>
    </source>
</evidence>
<feature type="domain" description="Transcription factor CBF/NF-Y/archaeal histone" evidence="1">
    <location>
        <begin position="7"/>
        <end position="65"/>
    </location>
</feature>
<reference evidence="2" key="1">
    <citation type="journal article" date="2021" name="Open Biol.">
        <title>Shared evolutionary footprints suggest mitochondrial oxidative damage underlies multiple complex I losses in fungi.</title>
        <authorList>
            <person name="Schikora-Tamarit M.A."/>
            <person name="Marcet-Houben M."/>
            <person name="Nosek J."/>
            <person name="Gabaldon T."/>
        </authorList>
    </citation>
    <scope>NUCLEOTIDE SEQUENCE</scope>
    <source>
        <strain evidence="2">CBS6341</strain>
    </source>
</reference>
<dbReference type="OrthoDB" id="2543597at2759"/>
<dbReference type="Pfam" id="PF00808">
    <property type="entry name" value="CBFD_NFYB_HMF"/>
    <property type="match status" value="1"/>
</dbReference>
<accession>A0A9P8TDJ0</accession>
<evidence type="ECO:0000313" key="2">
    <source>
        <dbReference type="EMBL" id="KAH3674346.1"/>
    </source>
</evidence>
<dbReference type="GO" id="GO:0046982">
    <property type="term" value="F:protein heterodimerization activity"/>
    <property type="evidence" value="ECO:0007669"/>
    <property type="project" value="InterPro"/>
</dbReference>
<gene>
    <name evidence="2" type="ORF">WICMUC_003372</name>
</gene>
<keyword evidence="3" id="KW-1185">Reference proteome</keyword>
<dbReference type="InterPro" id="IPR003958">
    <property type="entry name" value="CBFA_NFYB_domain"/>
</dbReference>
<dbReference type="Gene3D" id="1.10.20.10">
    <property type="entry name" value="Histone, subunit A"/>
    <property type="match status" value="1"/>
</dbReference>
<organism evidence="2 3">
    <name type="scientific">Wickerhamomyces mucosus</name>
    <dbReference type="NCBI Taxonomy" id="1378264"/>
    <lineage>
        <taxon>Eukaryota</taxon>
        <taxon>Fungi</taxon>
        <taxon>Dikarya</taxon>
        <taxon>Ascomycota</taxon>
        <taxon>Saccharomycotina</taxon>
        <taxon>Saccharomycetes</taxon>
        <taxon>Phaffomycetales</taxon>
        <taxon>Wickerhamomycetaceae</taxon>
        <taxon>Wickerhamomyces</taxon>
    </lineage>
</organism>
<comment type="caution">
    <text evidence="2">The sequence shown here is derived from an EMBL/GenBank/DDBJ whole genome shotgun (WGS) entry which is preliminary data.</text>
</comment>
<dbReference type="AlphaFoldDB" id="A0A9P8TDJ0"/>
<dbReference type="Proteomes" id="UP000769528">
    <property type="component" value="Unassembled WGS sequence"/>
</dbReference>
<protein>
    <recommendedName>
        <fullName evidence="1">Transcription factor CBF/NF-Y/archaeal histone domain-containing protein</fullName>
    </recommendedName>
</protein>
<name>A0A9P8TDJ0_9ASCO</name>
<dbReference type="InterPro" id="IPR009072">
    <property type="entry name" value="Histone-fold"/>
</dbReference>
<reference evidence="2" key="2">
    <citation type="submission" date="2021-01" db="EMBL/GenBank/DDBJ databases">
        <authorList>
            <person name="Schikora-Tamarit M.A."/>
        </authorList>
    </citation>
    <scope>NUCLEOTIDE SEQUENCE</scope>
    <source>
        <strain evidence="2">CBS6341</strain>
    </source>
</reference>
<sequence length="75" mass="8615">MAPITRSQIRKVIKSKTQKKLANDSTDLLIGLNFQLFLKDFAKRAEEISDKTGSSEVQPYHFKQAAEETLKRYRG</sequence>
<proteinExistence type="predicted"/>
<dbReference type="EMBL" id="JAEUBF010000877">
    <property type="protein sequence ID" value="KAH3674346.1"/>
    <property type="molecule type" value="Genomic_DNA"/>
</dbReference>
<dbReference type="CDD" id="cd13732">
    <property type="entry name" value="HFD_CENP-W"/>
    <property type="match status" value="1"/>
</dbReference>
<evidence type="ECO:0000259" key="1">
    <source>
        <dbReference type="Pfam" id="PF00808"/>
    </source>
</evidence>